<accession>A0A7S4CP75</accession>
<dbReference type="EMBL" id="HBJA01039825">
    <property type="protein sequence ID" value="CAE0802467.1"/>
    <property type="molecule type" value="Transcribed_RNA"/>
</dbReference>
<proteinExistence type="predicted"/>
<name>A0A7S4CP75_9EUGL</name>
<organism evidence="1">
    <name type="scientific">Eutreptiella gymnastica</name>
    <dbReference type="NCBI Taxonomy" id="73025"/>
    <lineage>
        <taxon>Eukaryota</taxon>
        <taxon>Discoba</taxon>
        <taxon>Euglenozoa</taxon>
        <taxon>Euglenida</taxon>
        <taxon>Spirocuta</taxon>
        <taxon>Euglenophyceae</taxon>
        <taxon>Eutreptiales</taxon>
        <taxon>Eutreptiaceae</taxon>
        <taxon>Eutreptiella</taxon>
    </lineage>
</organism>
<protein>
    <submittedName>
        <fullName evidence="1">Uncharacterized protein</fullName>
    </submittedName>
</protein>
<reference evidence="1" key="1">
    <citation type="submission" date="2021-01" db="EMBL/GenBank/DDBJ databases">
        <authorList>
            <person name="Corre E."/>
            <person name="Pelletier E."/>
            <person name="Niang G."/>
            <person name="Scheremetjew M."/>
            <person name="Finn R."/>
            <person name="Kale V."/>
            <person name="Holt S."/>
            <person name="Cochrane G."/>
            <person name="Meng A."/>
            <person name="Brown T."/>
            <person name="Cohen L."/>
        </authorList>
    </citation>
    <scope>NUCLEOTIDE SEQUENCE</scope>
    <source>
        <strain evidence="1">CCMP1594</strain>
    </source>
</reference>
<gene>
    <name evidence="1" type="ORF">EGYM00163_LOCUS13588</name>
</gene>
<sequence length="99" mass="10633">MAMAVVRRIHFACGIIMSNIAPPTHNAVLDCSAPHAVQCKFGAQEFTSRRLTTALPKCVNAAKKGGPHSPVADWSGGTPERPQYLCVLTISVYIRQSSP</sequence>
<evidence type="ECO:0000313" key="1">
    <source>
        <dbReference type="EMBL" id="CAE0802467.1"/>
    </source>
</evidence>
<dbReference type="AlphaFoldDB" id="A0A7S4CP75"/>